<protein>
    <submittedName>
        <fullName evidence="1">Uncharacterized protein</fullName>
    </submittedName>
</protein>
<dbReference type="Proteomes" id="UP000327294">
    <property type="component" value="Chromosome"/>
</dbReference>
<name>A0A5P8K299_9ACTN</name>
<reference evidence="1 2" key="1">
    <citation type="submission" date="2019-10" db="EMBL/GenBank/DDBJ databases">
        <title>Streptomyces sp. strain GY16 isolated from leaves of Broussonetia papyrifera.</title>
        <authorList>
            <person name="Mo P."/>
        </authorList>
    </citation>
    <scope>NUCLEOTIDE SEQUENCE [LARGE SCALE GENOMIC DNA]</scope>
    <source>
        <strain evidence="1 2">GY16</strain>
    </source>
</reference>
<dbReference type="RefSeq" id="WP_152168861.1">
    <property type="nucleotide sequence ID" value="NZ_CP045096.1"/>
</dbReference>
<sequence length="176" mass="18850">MELALAEYRNYQEGIMPSGPGARDLIDFFANVDGQLARAAREDPSAVASDQEVRRLVAARAKTLYLGAANYCWFIDPSKALCLRLAGTPDADKPLAGMCDSARCPQATHHPCHRPAWDSKARAGKVFIGGLSRGQSAERARLEASLARAEQVVAQIDQAAGTAVASMQEGIHGTRD</sequence>
<proteinExistence type="predicted"/>
<dbReference type="EMBL" id="CP045096">
    <property type="protein sequence ID" value="QFQ97383.1"/>
    <property type="molecule type" value="Genomic_DNA"/>
</dbReference>
<evidence type="ECO:0000313" key="2">
    <source>
        <dbReference type="Proteomes" id="UP000327294"/>
    </source>
</evidence>
<keyword evidence="2" id="KW-1185">Reference proteome</keyword>
<gene>
    <name evidence="1" type="ORF">F9278_15535</name>
</gene>
<dbReference type="KEGG" id="sphv:F9278_15535"/>
<organism evidence="1 2">
    <name type="scientific">Streptomyces phaeolivaceus</name>
    <dbReference type="NCBI Taxonomy" id="2653200"/>
    <lineage>
        <taxon>Bacteria</taxon>
        <taxon>Bacillati</taxon>
        <taxon>Actinomycetota</taxon>
        <taxon>Actinomycetes</taxon>
        <taxon>Kitasatosporales</taxon>
        <taxon>Streptomycetaceae</taxon>
        <taxon>Streptomyces</taxon>
    </lineage>
</organism>
<accession>A0A5P8K299</accession>
<dbReference type="AlphaFoldDB" id="A0A5P8K299"/>
<evidence type="ECO:0000313" key="1">
    <source>
        <dbReference type="EMBL" id="QFQ97383.1"/>
    </source>
</evidence>